<dbReference type="Proteomes" id="UP000182332">
    <property type="component" value="Unassembled WGS sequence"/>
</dbReference>
<keyword evidence="1" id="KW-0732">Signal</keyword>
<dbReference type="OrthoDB" id="195923at2"/>
<evidence type="ECO:0000256" key="1">
    <source>
        <dbReference type="SAM" id="SignalP"/>
    </source>
</evidence>
<dbReference type="SUPFAM" id="SSF51182">
    <property type="entry name" value="RmlC-like cupins"/>
    <property type="match status" value="1"/>
</dbReference>
<dbReference type="InterPro" id="IPR011051">
    <property type="entry name" value="RmlC_Cupin_sf"/>
</dbReference>
<dbReference type="CDD" id="cd02234">
    <property type="entry name" value="cupin_BLR7677-like"/>
    <property type="match status" value="1"/>
</dbReference>
<evidence type="ECO:0000313" key="4">
    <source>
        <dbReference type="Proteomes" id="UP000182332"/>
    </source>
</evidence>
<reference evidence="3 4" key="1">
    <citation type="submission" date="2016-10" db="EMBL/GenBank/DDBJ databases">
        <authorList>
            <person name="de Groot N.N."/>
        </authorList>
    </citation>
    <scope>NUCLEOTIDE SEQUENCE [LARGE SCALE GENOMIC DNA]</scope>
    <source>
        <strain evidence="3 4">DSM 11363</strain>
    </source>
</reference>
<dbReference type="EMBL" id="FOHW01000008">
    <property type="protein sequence ID" value="SET19201.1"/>
    <property type="molecule type" value="Genomic_DNA"/>
</dbReference>
<protein>
    <submittedName>
        <fullName evidence="3">Cupin domain protein</fullName>
    </submittedName>
</protein>
<dbReference type="AlphaFoldDB" id="A0A1I0CI37"/>
<proteinExistence type="predicted"/>
<dbReference type="Gene3D" id="2.60.120.10">
    <property type="entry name" value="Jelly Rolls"/>
    <property type="match status" value="1"/>
</dbReference>
<dbReference type="InterPro" id="IPR013096">
    <property type="entry name" value="Cupin_2"/>
</dbReference>
<dbReference type="Pfam" id="PF07883">
    <property type="entry name" value="Cupin_2"/>
    <property type="match status" value="1"/>
</dbReference>
<dbReference type="InterPro" id="IPR014710">
    <property type="entry name" value="RmlC-like_jellyroll"/>
</dbReference>
<evidence type="ECO:0000313" key="3">
    <source>
        <dbReference type="EMBL" id="SET19201.1"/>
    </source>
</evidence>
<accession>A0A1I0CI37</accession>
<feature type="signal peptide" evidence="1">
    <location>
        <begin position="1"/>
        <end position="27"/>
    </location>
</feature>
<feature type="domain" description="Cupin type-2" evidence="2">
    <location>
        <begin position="55"/>
        <end position="125"/>
    </location>
</feature>
<feature type="chain" id="PRO_5010245824" evidence="1">
    <location>
        <begin position="28"/>
        <end position="140"/>
    </location>
</feature>
<evidence type="ECO:0000259" key="2">
    <source>
        <dbReference type="Pfam" id="PF07883"/>
    </source>
</evidence>
<gene>
    <name evidence="3" type="ORF">SAMN05216197_10831</name>
</gene>
<dbReference type="PANTHER" id="PTHR38599:SF1">
    <property type="entry name" value="CUPIN DOMAIN PROTEIN (AFU_ORTHOLOGUE AFUA_3G13620)"/>
    <property type="match status" value="1"/>
</dbReference>
<sequence length="140" mass="15173">MKLLKRITAPLCWLAFTGVMFVGSAQSHEAEQEKVTVLEEHPMLNAPGKKAMVLTVDYAPGQASIAHSHSGSAIAYVLEGEVISRVNDGKAITYTAGQTWYEPAGSKHYESRNASATKPAKLLVFILLDHKADILTPLPK</sequence>
<organism evidence="3 4">
    <name type="scientific">Pseudomonas graminis</name>
    <dbReference type="NCBI Taxonomy" id="158627"/>
    <lineage>
        <taxon>Bacteria</taxon>
        <taxon>Pseudomonadati</taxon>
        <taxon>Pseudomonadota</taxon>
        <taxon>Gammaproteobacteria</taxon>
        <taxon>Pseudomonadales</taxon>
        <taxon>Pseudomonadaceae</taxon>
        <taxon>Pseudomonas</taxon>
    </lineage>
</organism>
<dbReference type="PANTHER" id="PTHR38599">
    <property type="entry name" value="CUPIN DOMAIN PROTEIN (AFU_ORTHOLOGUE AFUA_3G13620)"/>
    <property type="match status" value="1"/>
</dbReference>
<name>A0A1I0CI37_9PSED</name>